<organism evidence="2 3">
    <name type="scientific">Lineolata rhizophorae</name>
    <dbReference type="NCBI Taxonomy" id="578093"/>
    <lineage>
        <taxon>Eukaryota</taxon>
        <taxon>Fungi</taxon>
        <taxon>Dikarya</taxon>
        <taxon>Ascomycota</taxon>
        <taxon>Pezizomycotina</taxon>
        <taxon>Dothideomycetes</taxon>
        <taxon>Dothideomycetes incertae sedis</taxon>
        <taxon>Lineolatales</taxon>
        <taxon>Lineolataceae</taxon>
        <taxon>Lineolata</taxon>
    </lineage>
</organism>
<dbReference type="OrthoDB" id="5428863at2759"/>
<evidence type="ECO:0000313" key="2">
    <source>
        <dbReference type="EMBL" id="KAF2456453.1"/>
    </source>
</evidence>
<evidence type="ECO:0000313" key="3">
    <source>
        <dbReference type="Proteomes" id="UP000799766"/>
    </source>
</evidence>
<protein>
    <submittedName>
        <fullName evidence="2">Heterokaryon incompatibility protein-domain-containing protein</fullName>
    </submittedName>
</protein>
<reference evidence="2" key="1">
    <citation type="journal article" date="2020" name="Stud. Mycol.">
        <title>101 Dothideomycetes genomes: a test case for predicting lifestyles and emergence of pathogens.</title>
        <authorList>
            <person name="Haridas S."/>
            <person name="Albert R."/>
            <person name="Binder M."/>
            <person name="Bloem J."/>
            <person name="Labutti K."/>
            <person name="Salamov A."/>
            <person name="Andreopoulos B."/>
            <person name="Baker S."/>
            <person name="Barry K."/>
            <person name="Bills G."/>
            <person name="Bluhm B."/>
            <person name="Cannon C."/>
            <person name="Castanera R."/>
            <person name="Culley D."/>
            <person name="Daum C."/>
            <person name="Ezra D."/>
            <person name="Gonzalez J."/>
            <person name="Henrissat B."/>
            <person name="Kuo A."/>
            <person name="Liang C."/>
            <person name="Lipzen A."/>
            <person name="Lutzoni F."/>
            <person name="Magnuson J."/>
            <person name="Mondo S."/>
            <person name="Nolan M."/>
            <person name="Ohm R."/>
            <person name="Pangilinan J."/>
            <person name="Park H.-J."/>
            <person name="Ramirez L."/>
            <person name="Alfaro M."/>
            <person name="Sun H."/>
            <person name="Tritt A."/>
            <person name="Yoshinaga Y."/>
            <person name="Zwiers L.-H."/>
            <person name="Turgeon B."/>
            <person name="Goodwin S."/>
            <person name="Spatafora J."/>
            <person name="Crous P."/>
            <person name="Grigoriev I."/>
        </authorList>
    </citation>
    <scope>NUCLEOTIDE SEQUENCE</scope>
    <source>
        <strain evidence="2">ATCC 16933</strain>
    </source>
</reference>
<dbReference type="EMBL" id="MU001683">
    <property type="protein sequence ID" value="KAF2456453.1"/>
    <property type="molecule type" value="Genomic_DNA"/>
</dbReference>
<feature type="domain" description="Heterokaryon incompatibility" evidence="1">
    <location>
        <begin position="216"/>
        <end position="354"/>
    </location>
</feature>
<dbReference type="Pfam" id="PF06985">
    <property type="entry name" value="HET"/>
    <property type="match status" value="1"/>
</dbReference>
<dbReference type="InterPro" id="IPR010730">
    <property type="entry name" value="HET"/>
</dbReference>
<accession>A0A6A6NYY0</accession>
<dbReference type="Proteomes" id="UP000799766">
    <property type="component" value="Unassembled WGS sequence"/>
</dbReference>
<evidence type="ECO:0000259" key="1">
    <source>
        <dbReference type="Pfam" id="PF06985"/>
    </source>
</evidence>
<keyword evidence="3" id="KW-1185">Reference proteome</keyword>
<dbReference type="PANTHER" id="PTHR33112:SF1">
    <property type="entry name" value="HETEROKARYON INCOMPATIBILITY DOMAIN-CONTAINING PROTEIN"/>
    <property type="match status" value="1"/>
</dbReference>
<dbReference type="AlphaFoldDB" id="A0A6A6NYY0"/>
<proteinExistence type="predicted"/>
<name>A0A6A6NYY0_9PEZI</name>
<gene>
    <name evidence="2" type="ORF">BDY21DRAFT_347186</name>
</gene>
<sequence length="721" mass="80867">MAKFSGAHSRTEFSTTCETLCDRCSSLDLDDVFGSASRPRRGRSVCRIGKEIETSSCSLCRLVFALRPSQDASDKDNGGPSGQGPLNDANSAYDLCTFSAFQVFGWNKRISDDLEDTILLGVVPVGWPKTEQSTLAELSSRGFIAAVSEHDIDSRFTVRRLSADAIDWDVVSSWLHYCLENHLRHCAKVPHASIKDLRLIDCLDRQIVTLSQEEQFVALSYVWGSVSAPKSTGSSHQENDLPEVPEVVEDAIEVTKNLGYRYLWVDRYCIDQRSHEMKHSQIQQMHLVYSKAQFTIVMAAGEDASYGLPGIRGKRRKEQPMGKAFGRLLVSTLPDPCADIRRSKWASRGWTFQEGLLSRRRLVFTDWQVYFECIGMNCAEVASKPLDLLHIKDKGRMQSSAIAENSRILPLKGIVSSPLAINDFITEYTTRQMTYNSDILNGMLGILQTVRGSRWLVSHLQGVPVAAPYVYPLTGNFVKIRRSLLEGFLTNLCWNPVRPSRRRKGFPSWSWTGWFGPVSFTETSAGRGVGFDIEVDLERKSGELVSWAQYEADCDSERDIFHMPLFIHVQAWTLQLRLRPFKGGKVFDGASATSFVGDFWGVSTDLSSGDEYCIPAKLTKDPSEHEKFKEKLSLELWDGIIIGSQNFNKPHARAEPRGPAVLIVEHLEGGVTERVGLLDLAAPLLHCFPEPSGFSYRKTMLESNNLSSLLANRTWRKIRLG</sequence>
<dbReference type="PANTHER" id="PTHR33112">
    <property type="entry name" value="DOMAIN PROTEIN, PUTATIVE-RELATED"/>
    <property type="match status" value="1"/>
</dbReference>